<keyword evidence="2" id="KW-0732">Signal</keyword>
<evidence type="ECO:0000256" key="1">
    <source>
        <dbReference type="SAM" id="MobiDB-lite"/>
    </source>
</evidence>
<feature type="signal peptide" evidence="2">
    <location>
        <begin position="1"/>
        <end position="21"/>
    </location>
</feature>
<feature type="chain" id="PRO_5046952020" evidence="2">
    <location>
        <begin position="22"/>
        <end position="75"/>
    </location>
</feature>
<dbReference type="Proteomes" id="UP001597468">
    <property type="component" value="Unassembled WGS sequence"/>
</dbReference>
<feature type="region of interest" description="Disordered" evidence="1">
    <location>
        <begin position="50"/>
        <end position="75"/>
    </location>
</feature>
<sequence length="75" mass="8119">MKKSFLTFAVIALVLSFTSCKETPAESTEETSVEVMETPAETTIEEVETPAEEMVDTTNNGGTVVEENINTTSVE</sequence>
<proteinExistence type="predicted"/>
<dbReference type="EMBL" id="JBHULT010000011">
    <property type="protein sequence ID" value="MFD2518904.1"/>
    <property type="molecule type" value="Genomic_DNA"/>
</dbReference>
<evidence type="ECO:0000256" key="2">
    <source>
        <dbReference type="SAM" id="SignalP"/>
    </source>
</evidence>
<comment type="caution">
    <text evidence="3">The sequence shown here is derived from an EMBL/GenBank/DDBJ whole genome shotgun (WGS) entry which is preliminary data.</text>
</comment>
<feature type="compositionally biased region" description="Polar residues" evidence="1">
    <location>
        <begin position="56"/>
        <end position="75"/>
    </location>
</feature>
<protein>
    <submittedName>
        <fullName evidence="3">Uncharacterized protein</fullName>
    </submittedName>
</protein>
<dbReference type="PROSITE" id="PS51257">
    <property type="entry name" value="PROKAR_LIPOPROTEIN"/>
    <property type="match status" value="1"/>
</dbReference>
<keyword evidence="4" id="KW-1185">Reference proteome</keyword>
<evidence type="ECO:0000313" key="4">
    <source>
        <dbReference type="Proteomes" id="UP001597468"/>
    </source>
</evidence>
<accession>A0ABW5J0A0</accession>
<evidence type="ECO:0000313" key="3">
    <source>
        <dbReference type="EMBL" id="MFD2518904.1"/>
    </source>
</evidence>
<reference evidence="4" key="1">
    <citation type="journal article" date="2019" name="Int. J. Syst. Evol. Microbiol.">
        <title>The Global Catalogue of Microorganisms (GCM) 10K type strain sequencing project: providing services to taxonomists for standard genome sequencing and annotation.</title>
        <authorList>
            <consortium name="The Broad Institute Genomics Platform"/>
            <consortium name="The Broad Institute Genome Sequencing Center for Infectious Disease"/>
            <person name="Wu L."/>
            <person name="Ma J."/>
        </authorList>
    </citation>
    <scope>NUCLEOTIDE SEQUENCE [LARGE SCALE GENOMIC DNA]</scope>
    <source>
        <strain evidence="4">KCTC 42585</strain>
    </source>
</reference>
<gene>
    <name evidence="3" type="ORF">ACFSTG_13435</name>
</gene>
<name>A0ABW5J0A0_9FLAO</name>
<organism evidence="3 4">
    <name type="scientific">Salinimicrobium flavum</name>
    <dbReference type="NCBI Taxonomy" id="1737065"/>
    <lineage>
        <taxon>Bacteria</taxon>
        <taxon>Pseudomonadati</taxon>
        <taxon>Bacteroidota</taxon>
        <taxon>Flavobacteriia</taxon>
        <taxon>Flavobacteriales</taxon>
        <taxon>Flavobacteriaceae</taxon>
        <taxon>Salinimicrobium</taxon>
    </lineage>
</organism>
<dbReference type="RefSeq" id="WP_380753955.1">
    <property type="nucleotide sequence ID" value="NZ_JBHULT010000011.1"/>
</dbReference>